<dbReference type="Pfam" id="PF05168">
    <property type="entry name" value="HEPN"/>
    <property type="match status" value="1"/>
</dbReference>
<dbReference type="Gene3D" id="1.20.120.330">
    <property type="entry name" value="Nucleotidyltransferases domain 2"/>
    <property type="match status" value="1"/>
</dbReference>
<reference evidence="2 3" key="1">
    <citation type="journal article" date="2016" name="Nat. Commun.">
        <title>Thousands of microbial genomes shed light on interconnected biogeochemical processes in an aquifer system.</title>
        <authorList>
            <person name="Anantharaman K."/>
            <person name="Brown C.T."/>
            <person name="Hug L.A."/>
            <person name="Sharon I."/>
            <person name="Castelle C.J."/>
            <person name="Probst A.J."/>
            <person name="Thomas B.C."/>
            <person name="Singh A."/>
            <person name="Wilkins M.J."/>
            <person name="Karaoz U."/>
            <person name="Brodie E.L."/>
            <person name="Williams K.H."/>
            <person name="Hubbard S.S."/>
            <person name="Banfield J.F."/>
        </authorList>
    </citation>
    <scope>NUCLEOTIDE SEQUENCE [LARGE SCALE GENOMIC DNA]</scope>
</reference>
<name>A0A1F6A5Q0_9BACT</name>
<organism evidence="2 3">
    <name type="scientific">Candidatus Gottesmanbacteria bacterium RIFCSPHIGHO2_02_FULL_40_13</name>
    <dbReference type="NCBI Taxonomy" id="1798384"/>
    <lineage>
        <taxon>Bacteria</taxon>
        <taxon>Candidatus Gottesmaniibacteriota</taxon>
    </lineage>
</organism>
<dbReference type="Proteomes" id="UP000177092">
    <property type="component" value="Unassembled WGS sequence"/>
</dbReference>
<accession>A0A1F6A5Q0</accession>
<protein>
    <recommendedName>
        <fullName evidence="1">HEPN domain-containing protein</fullName>
    </recommendedName>
</protein>
<dbReference type="EMBL" id="MFJN01000069">
    <property type="protein sequence ID" value="OGG19814.1"/>
    <property type="molecule type" value="Genomic_DNA"/>
</dbReference>
<dbReference type="STRING" id="1798384.A3D03_00960"/>
<gene>
    <name evidence="2" type="ORF">A3D03_00960</name>
</gene>
<comment type="caution">
    <text evidence="2">The sequence shown here is derived from an EMBL/GenBank/DDBJ whole genome shotgun (WGS) entry which is preliminary data.</text>
</comment>
<dbReference type="InterPro" id="IPR007842">
    <property type="entry name" value="HEPN_dom"/>
</dbReference>
<dbReference type="AlphaFoldDB" id="A0A1F6A5Q0"/>
<evidence type="ECO:0000313" key="3">
    <source>
        <dbReference type="Proteomes" id="UP000177092"/>
    </source>
</evidence>
<evidence type="ECO:0000259" key="1">
    <source>
        <dbReference type="PROSITE" id="PS50910"/>
    </source>
</evidence>
<dbReference type="SUPFAM" id="SSF81593">
    <property type="entry name" value="Nucleotidyltransferase substrate binding subunit/domain"/>
    <property type="match status" value="1"/>
</dbReference>
<feature type="domain" description="HEPN" evidence="1">
    <location>
        <begin position="9"/>
        <end position="116"/>
    </location>
</feature>
<sequence>MKEPAQKWFTIAESDIASSIYLLKGAHYPQAIYFLCQAIEKILKATEIELKNSAPQKIHRLENLAKKTGLPFSKKQYDHLSELSKHYSRVRYPDISNVSYNTKLKVEPIITNGKGLYIWIKDKLKNQ</sequence>
<evidence type="ECO:0000313" key="2">
    <source>
        <dbReference type="EMBL" id="OGG19814.1"/>
    </source>
</evidence>
<dbReference type="SMART" id="SM00748">
    <property type="entry name" value="HEPN"/>
    <property type="match status" value="1"/>
</dbReference>
<proteinExistence type="predicted"/>
<dbReference type="PROSITE" id="PS50910">
    <property type="entry name" value="HEPN"/>
    <property type="match status" value="1"/>
</dbReference>